<reference evidence="9 10" key="1">
    <citation type="journal article" date="2015" name="Genome Announc.">
        <title>Expanding the biotechnology potential of lactobacilli through comparative genomics of 213 strains and associated genera.</title>
        <authorList>
            <person name="Sun Z."/>
            <person name="Harris H.M."/>
            <person name="McCann A."/>
            <person name="Guo C."/>
            <person name="Argimon S."/>
            <person name="Zhang W."/>
            <person name="Yang X."/>
            <person name="Jeffery I.B."/>
            <person name="Cooney J.C."/>
            <person name="Kagawa T.F."/>
            <person name="Liu W."/>
            <person name="Song Y."/>
            <person name="Salvetti E."/>
            <person name="Wrobel A."/>
            <person name="Rasinkangas P."/>
            <person name="Parkhill J."/>
            <person name="Rea M.C."/>
            <person name="O'Sullivan O."/>
            <person name="Ritari J."/>
            <person name="Douillard F.P."/>
            <person name="Paul Ross R."/>
            <person name="Yang R."/>
            <person name="Briner A.E."/>
            <person name="Felis G.E."/>
            <person name="de Vos W.M."/>
            <person name="Barrangou R."/>
            <person name="Klaenhammer T.R."/>
            <person name="Caufield P.W."/>
            <person name="Cui Y."/>
            <person name="Zhang H."/>
            <person name="O'Toole P.W."/>
        </authorList>
    </citation>
    <scope>NUCLEOTIDE SEQUENCE [LARGE SCALE GENOMIC DNA]</scope>
    <source>
        <strain evidence="9 10">DSM 20623</strain>
    </source>
</reference>
<dbReference type="Proteomes" id="UP000051658">
    <property type="component" value="Unassembled WGS sequence"/>
</dbReference>
<dbReference type="SUPFAM" id="SSF52540">
    <property type="entry name" value="P-loop containing nucleoside triphosphate hydrolases"/>
    <property type="match status" value="1"/>
</dbReference>
<dbReference type="EMBL" id="JQBS01000007">
    <property type="protein sequence ID" value="KRN57418.1"/>
    <property type="molecule type" value="Genomic_DNA"/>
</dbReference>
<name>A0A0R2I6P9_CARDV</name>
<feature type="domain" description="PRD" evidence="8">
    <location>
        <begin position="783"/>
        <end position="889"/>
    </location>
</feature>
<keyword evidence="4" id="KW-0067">ATP-binding</keyword>
<dbReference type="GO" id="GO:0016740">
    <property type="term" value="F:transferase activity"/>
    <property type="evidence" value="ECO:0007669"/>
    <property type="project" value="UniProtKB-KW"/>
</dbReference>
<dbReference type="SUPFAM" id="SSF53062">
    <property type="entry name" value="PTS system fructose IIA component-like"/>
    <property type="match status" value="1"/>
</dbReference>
<dbReference type="PROSITE" id="PS50045">
    <property type="entry name" value="SIGMA54_INTERACT_4"/>
    <property type="match status" value="1"/>
</dbReference>
<dbReference type="InterPro" id="IPR003593">
    <property type="entry name" value="AAA+_ATPase"/>
</dbReference>
<dbReference type="eggNOG" id="COG1221">
    <property type="taxonomic scope" value="Bacteria"/>
</dbReference>
<dbReference type="Pfam" id="PF00874">
    <property type="entry name" value="PRD"/>
    <property type="match status" value="2"/>
</dbReference>
<dbReference type="CDD" id="cd00009">
    <property type="entry name" value="AAA"/>
    <property type="match status" value="1"/>
</dbReference>
<proteinExistence type="predicted"/>
<dbReference type="Pfam" id="PF00158">
    <property type="entry name" value="Sigma54_activat"/>
    <property type="match status" value="1"/>
</dbReference>
<dbReference type="AlphaFoldDB" id="A0A0R2I6P9"/>
<dbReference type="GO" id="GO:0016020">
    <property type="term" value="C:membrane"/>
    <property type="evidence" value="ECO:0007669"/>
    <property type="project" value="InterPro"/>
</dbReference>
<dbReference type="PANTHER" id="PTHR32071:SF38">
    <property type="entry name" value="PSP OPERON TRANSCRIPTIONAL ACTIVATOR"/>
    <property type="match status" value="1"/>
</dbReference>
<evidence type="ECO:0000259" key="7">
    <source>
        <dbReference type="PROSITE" id="PS51096"/>
    </source>
</evidence>
<gene>
    <name evidence="9" type="ORF">IV74_GL000401</name>
</gene>
<dbReference type="GeneID" id="89588394"/>
<dbReference type="InterPro" id="IPR011608">
    <property type="entry name" value="PRD"/>
</dbReference>
<keyword evidence="3" id="KW-0547">Nucleotide-binding</keyword>
<dbReference type="Gene3D" id="3.40.50.300">
    <property type="entry name" value="P-loop containing nucleotide triphosphate hydrolases"/>
    <property type="match status" value="1"/>
</dbReference>
<dbReference type="PATRIC" id="fig|1449336.4.peg.408"/>
<dbReference type="PANTHER" id="PTHR32071">
    <property type="entry name" value="TRANSCRIPTIONAL REGULATORY PROTEIN"/>
    <property type="match status" value="1"/>
</dbReference>
<dbReference type="InterPro" id="IPR036388">
    <property type="entry name" value="WH-like_DNA-bd_sf"/>
</dbReference>
<evidence type="ECO:0000313" key="10">
    <source>
        <dbReference type="Proteomes" id="UP000051658"/>
    </source>
</evidence>
<evidence type="ECO:0000256" key="2">
    <source>
        <dbReference type="ARBA" id="ARBA00022679"/>
    </source>
</evidence>
<dbReference type="SMART" id="SM00382">
    <property type="entry name" value="AAA"/>
    <property type="match status" value="1"/>
</dbReference>
<dbReference type="Pfam" id="PF03610">
    <property type="entry name" value="EIIA-man"/>
    <property type="match status" value="1"/>
</dbReference>
<accession>A0A0R2I6P9</accession>
<evidence type="ECO:0000259" key="6">
    <source>
        <dbReference type="PROSITE" id="PS50045"/>
    </source>
</evidence>
<feature type="domain" description="PRD" evidence="8">
    <location>
        <begin position="426"/>
        <end position="531"/>
    </location>
</feature>
<dbReference type="Gene3D" id="1.10.10.10">
    <property type="entry name" value="Winged helix-like DNA-binding domain superfamily/Winged helix DNA-binding domain"/>
    <property type="match status" value="1"/>
</dbReference>
<dbReference type="RefSeq" id="WP_034570837.1">
    <property type="nucleotide sequence ID" value="NZ_JQBS01000007.1"/>
</dbReference>
<protein>
    <recommendedName>
        <fullName evidence="1">DNA translocase FtsK</fullName>
    </recommendedName>
</protein>
<dbReference type="InterPro" id="IPR036634">
    <property type="entry name" value="PRD_sf"/>
</dbReference>
<dbReference type="GO" id="GO:0005524">
    <property type="term" value="F:ATP binding"/>
    <property type="evidence" value="ECO:0007669"/>
    <property type="project" value="UniProtKB-KW"/>
</dbReference>
<dbReference type="SUPFAM" id="SSF46785">
    <property type="entry name" value="Winged helix' DNA-binding domain"/>
    <property type="match status" value="1"/>
</dbReference>
<evidence type="ECO:0000256" key="3">
    <source>
        <dbReference type="ARBA" id="ARBA00022741"/>
    </source>
</evidence>
<dbReference type="GO" id="GO:0003677">
    <property type="term" value="F:DNA binding"/>
    <property type="evidence" value="ECO:0007669"/>
    <property type="project" value="UniProtKB-KW"/>
</dbReference>
<evidence type="ECO:0000313" key="9">
    <source>
        <dbReference type="EMBL" id="KRN57418.1"/>
    </source>
</evidence>
<dbReference type="Gene3D" id="1.10.1790.10">
    <property type="entry name" value="PRD domain"/>
    <property type="match status" value="2"/>
</dbReference>
<organism evidence="9 10">
    <name type="scientific">Carnobacterium divergens DSM 20623</name>
    <dbReference type="NCBI Taxonomy" id="1449336"/>
    <lineage>
        <taxon>Bacteria</taxon>
        <taxon>Bacillati</taxon>
        <taxon>Bacillota</taxon>
        <taxon>Bacilli</taxon>
        <taxon>Lactobacillales</taxon>
        <taxon>Carnobacteriaceae</taxon>
        <taxon>Carnobacterium</taxon>
    </lineage>
</organism>
<feature type="domain" description="Sigma-54 factor interaction" evidence="6">
    <location>
        <begin position="78"/>
        <end position="311"/>
    </location>
</feature>
<dbReference type="PROSITE" id="PS51372">
    <property type="entry name" value="PRD_2"/>
    <property type="match status" value="2"/>
</dbReference>
<evidence type="ECO:0000256" key="4">
    <source>
        <dbReference type="ARBA" id="ARBA00022840"/>
    </source>
</evidence>
<evidence type="ECO:0000259" key="8">
    <source>
        <dbReference type="PROSITE" id="PS51372"/>
    </source>
</evidence>
<dbReference type="GO" id="GO:0006355">
    <property type="term" value="P:regulation of DNA-templated transcription"/>
    <property type="evidence" value="ECO:0007669"/>
    <property type="project" value="InterPro"/>
</dbReference>
<keyword evidence="10" id="KW-1185">Reference proteome</keyword>
<comment type="caution">
    <text evidence="9">The sequence shown here is derived from an EMBL/GenBank/DDBJ whole genome shotgun (WGS) entry which is preliminary data.</text>
</comment>
<dbReference type="InterPro" id="IPR027417">
    <property type="entry name" value="P-loop_NTPase"/>
</dbReference>
<dbReference type="InterPro" id="IPR004701">
    <property type="entry name" value="PTS_EIIA_man-typ"/>
</dbReference>
<dbReference type="InterPro" id="IPR025943">
    <property type="entry name" value="Sigma_54_int_dom_ATP-bd_2"/>
</dbReference>
<dbReference type="GO" id="GO:0009401">
    <property type="term" value="P:phosphoenolpyruvate-dependent sugar phosphotransferase system"/>
    <property type="evidence" value="ECO:0007669"/>
    <property type="project" value="InterPro"/>
</dbReference>
<evidence type="ECO:0000256" key="1">
    <source>
        <dbReference type="ARBA" id="ARBA00020887"/>
    </source>
</evidence>
<dbReference type="SUPFAM" id="SSF63520">
    <property type="entry name" value="PTS-regulatory domain, PRD"/>
    <property type="match status" value="2"/>
</dbReference>
<dbReference type="PROSITE" id="PS51096">
    <property type="entry name" value="PTS_EIIA_TYPE_4"/>
    <property type="match status" value="1"/>
</dbReference>
<sequence length="890" mass="101799">MSNRKKDILNFLENRSEQFTAVEIAKELDLDRANVSRYLNDLFKEKAIEKINGRPVLYQRLDKKKEHATNDTESFAHLIGNKESLKVMIQQAKAAILYPPRGLHTIIFGKTGTGKSLFAESMYHFAVESETLAADAPFISFNCADYAQNPQLLFGHIFGVKKGSYTGAAEDRPGLMNKANGGILFLDEIHRLPPEGQEMLFTFIDKGIYRPLGESSQVHEASVQIIGATTENSDTLLSTFNRRIPMMITLPPLEERSIDERYELVATFLQKESDRLGQKIVVEREVLLAFMLYHAEGNIGQVQRDLKLVCAKAFLHYRTHQEEYLRISQKDLPLQVQKGLLLVKEAPERMERLIDHKTSQFSYVPSGQETDKDMGVYSIIEEKVDEILATGSIDDINLEELMATDMNKYFRDYVEKLSMSEVHQDLIPEDIRSLTDQLYDLAEERLDRSYNPKARFAFALHLQSSIERIKENRQIVHPDLNNVRKNYSKEFQVAIDLSGMIEESLQIEIPFDEIGFITMFLTIDISDAVVPQEELVSIMVLMHGRSTATSMLETVQELLDTKVGVAIDMPLTMEVQKMYERVKTTILADRESYKHGLLVLSDMGSLTSFGNMLSEELGIRTKSLSMVSTPIVLEAVRMASVGRTLEDIYQNCQLSFENYSKHPLTNEKPQKKAVLVTCFTGEGVAKHLNERISPVIDESRTKIIQLQFLHREAFKQHIDDLMEEYEIKAIVGTVEFDYQNIPYFSAYDIFNDEKLNILKRIVDEEIPVEQMIQSLEGTIRNVGSVHKLVMLSQKIVHQLQTDMHIIVEPGVDTGIMIHLAFLVERLKVGTVIRNFPNLEEYKKQHRIEMDIVKTALMAIEKQYGVLMVEDEVAYIVQMFIDNKVQLTINK</sequence>
<evidence type="ECO:0000256" key="5">
    <source>
        <dbReference type="ARBA" id="ARBA00023125"/>
    </source>
</evidence>
<dbReference type="InterPro" id="IPR036390">
    <property type="entry name" value="WH_DNA-bd_sf"/>
</dbReference>
<dbReference type="PROSITE" id="PS00676">
    <property type="entry name" value="SIGMA54_INTERACT_2"/>
    <property type="match status" value="1"/>
</dbReference>
<dbReference type="eggNOG" id="COG3933">
    <property type="taxonomic scope" value="Bacteria"/>
</dbReference>
<keyword evidence="5" id="KW-0238">DNA-binding</keyword>
<dbReference type="InterPro" id="IPR002078">
    <property type="entry name" value="Sigma_54_int"/>
</dbReference>
<dbReference type="InterPro" id="IPR036662">
    <property type="entry name" value="PTS_EIIA_man-typ_sf"/>
</dbReference>
<dbReference type="Gene3D" id="3.40.50.510">
    <property type="entry name" value="Phosphotransferase system, mannose-type IIA component"/>
    <property type="match status" value="1"/>
</dbReference>
<keyword evidence="2" id="KW-0808">Transferase</keyword>
<feature type="domain" description="PTS EIIA type-4" evidence="7">
    <location>
        <begin position="535"/>
        <end position="674"/>
    </location>
</feature>